<feature type="transmembrane region" description="Helical" evidence="11">
    <location>
        <begin position="100"/>
        <end position="121"/>
    </location>
</feature>
<keyword evidence="13" id="KW-1185">Reference proteome</keyword>
<evidence type="ECO:0000256" key="4">
    <source>
        <dbReference type="ARBA" id="ARBA00022692"/>
    </source>
</evidence>
<dbReference type="OrthoDB" id="9993532at2759"/>
<dbReference type="STRING" id="34508.A0A4U5MFU7"/>
<dbReference type="GO" id="GO:0005886">
    <property type="term" value="C:plasma membrane"/>
    <property type="evidence" value="ECO:0007669"/>
    <property type="project" value="UniProtKB-SubCell"/>
</dbReference>
<reference evidence="12 13" key="1">
    <citation type="journal article" date="2015" name="Genome Biol.">
        <title>Comparative genomics of Steinernema reveals deeply conserved gene regulatory networks.</title>
        <authorList>
            <person name="Dillman A.R."/>
            <person name="Macchietto M."/>
            <person name="Porter C.F."/>
            <person name="Rogers A."/>
            <person name="Williams B."/>
            <person name="Antoshechkin I."/>
            <person name="Lee M.M."/>
            <person name="Goodwin Z."/>
            <person name="Lu X."/>
            <person name="Lewis E.E."/>
            <person name="Goodrich-Blair H."/>
            <person name="Stock S.P."/>
            <person name="Adams B.J."/>
            <person name="Sternberg P.W."/>
            <person name="Mortazavi A."/>
        </authorList>
    </citation>
    <scope>NUCLEOTIDE SEQUENCE [LARGE SCALE GENOMIC DNA]</scope>
    <source>
        <strain evidence="12 13">ALL</strain>
    </source>
</reference>
<keyword evidence="7 11" id="KW-0472">Membrane</keyword>
<dbReference type="GO" id="GO:0005789">
    <property type="term" value="C:endoplasmic reticulum membrane"/>
    <property type="evidence" value="ECO:0007669"/>
    <property type="project" value="UniProtKB-SubCell"/>
</dbReference>
<dbReference type="PANTHER" id="PTHR12869">
    <property type="entry name" value="SMALL SEVEN TRANSMEMBRANE DOMAIN-CONTAINING PROTEIN"/>
    <property type="match status" value="1"/>
</dbReference>
<evidence type="ECO:0000256" key="11">
    <source>
        <dbReference type="SAM" id="Phobius"/>
    </source>
</evidence>
<keyword evidence="5" id="KW-0256">Endoplasmic reticulum</keyword>
<gene>
    <name evidence="12" type="ORF">L596_024139</name>
</gene>
<evidence type="ECO:0000256" key="3">
    <source>
        <dbReference type="ARBA" id="ARBA00022475"/>
    </source>
</evidence>
<comment type="subcellular location">
    <subcellularLocation>
        <location evidence="2">Cell membrane</location>
        <topology evidence="2">Multi-pass membrane protein</topology>
    </subcellularLocation>
    <subcellularLocation>
        <location evidence="1">Endoplasmic reticulum membrane</location>
        <topology evidence="1">Multi-pass membrane protein</topology>
    </subcellularLocation>
</comment>
<dbReference type="EMBL" id="AZBU02000008">
    <property type="protein sequence ID" value="TKR68106.1"/>
    <property type="molecule type" value="Genomic_DNA"/>
</dbReference>
<evidence type="ECO:0000313" key="12">
    <source>
        <dbReference type="EMBL" id="TKR68106.1"/>
    </source>
</evidence>
<evidence type="ECO:0000256" key="8">
    <source>
        <dbReference type="ARBA" id="ARBA00034739"/>
    </source>
</evidence>
<evidence type="ECO:0000256" key="6">
    <source>
        <dbReference type="ARBA" id="ARBA00022989"/>
    </source>
</evidence>
<protein>
    <recommendedName>
        <fullName evidence="9">BOS complex subunit TMEM147</fullName>
    </recommendedName>
    <alternativeName>
        <fullName evidence="10">Transmembrane protein 147</fullName>
    </alternativeName>
</protein>
<feature type="transmembrane region" description="Helical" evidence="11">
    <location>
        <begin position="133"/>
        <end position="157"/>
    </location>
</feature>
<dbReference type="Proteomes" id="UP000298663">
    <property type="component" value="Unassembled WGS sequence"/>
</dbReference>
<organism evidence="12 13">
    <name type="scientific">Steinernema carpocapsae</name>
    <name type="common">Entomopathogenic nematode</name>
    <dbReference type="NCBI Taxonomy" id="34508"/>
    <lineage>
        <taxon>Eukaryota</taxon>
        <taxon>Metazoa</taxon>
        <taxon>Ecdysozoa</taxon>
        <taxon>Nematoda</taxon>
        <taxon>Chromadorea</taxon>
        <taxon>Rhabditida</taxon>
        <taxon>Tylenchina</taxon>
        <taxon>Panagrolaimomorpha</taxon>
        <taxon>Strongyloidoidea</taxon>
        <taxon>Steinernematidae</taxon>
        <taxon>Steinernema</taxon>
    </lineage>
</organism>
<evidence type="ECO:0000256" key="1">
    <source>
        <dbReference type="ARBA" id="ARBA00004477"/>
    </source>
</evidence>
<dbReference type="InterPro" id="IPR019164">
    <property type="entry name" value="TMEM147"/>
</dbReference>
<accession>A0A4U5MFU7</accession>
<keyword evidence="3" id="KW-1003">Cell membrane</keyword>
<evidence type="ECO:0000256" key="9">
    <source>
        <dbReference type="ARBA" id="ARBA00034846"/>
    </source>
</evidence>
<evidence type="ECO:0000313" key="13">
    <source>
        <dbReference type="Proteomes" id="UP000298663"/>
    </source>
</evidence>
<comment type="similarity">
    <text evidence="8">Belongs to the TMEM147 family.</text>
</comment>
<keyword evidence="6 11" id="KW-1133">Transmembrane helix</keyword>
<feature type="transmembrane region" description="Helical" evidence="11">
    <location>
        <begin position="195"/>
        <end position="219"/>
    </location>
</feature>
<evidence type="ECO:0000256" key="2">
    <source>
        <dbReference type="ARBA" id="ARBA00004651"/>
    </source>
</evidence>
<evidence type="ECO:0000256" key="10">
    <source>
        <dbReference type="ARBA" id="ARBA00034899"/>
    </source>
</evidence>
<evidence type="ECO:0000256" key="5">
    <source>
        <dbReference type="ARBA" id="ARBA00022824"/>
    </source>
</evidence>
<evidence type="ECO:0000256" key="7">
    <source>
        <dbReference type="ARBA" id="ARBA00023136"/>
    </source>
</evidence>
<proteinExistence type="inferred from homology"/>
<dbReference type="PANTHER" id="PTHR12869:SF0">
    <property type="entry name" value="BOS COMPLEX SUBUNIT TMEM147"/>
    <property type="match status" value="1"/>
</dbReference>
<feature type="transmembrane region" description="Helical" evidence="11">
    <location>
        <begin position="169"/>
        <end position="189"/>
    </location>
</feature>
<reference evidence="12 13" key="2">
    <citation type="journal article" date="2019" name="G3 (Bethesda)">
        <title>Hybrid Assembly of the Genome of the Entomopathogenic Nematode Steinernema carpocapsae Identifies the X-Chromosome.</title>
        <authorList>
            <person name="Serra L."/>
            <person name="Macchietto M."/>
            <person name="Macias-Munoz A."/>
            <person name="McGill C.J."/>
            <person name="Rodriguez I.M."/>
            <person name="Rodriguez B."/>
            <person name="Murad R."/>
            <person name="Mortazavi A."/>
        </authorList>
    </citation>
    <scope>NUCLEOTIDE SEQUENCE [LARGE SCALE GENOMIC DNA]</scope>
    <source>
        <strain evidence="12 13">ALL</strain>
    </source>
</reference>
<keyword evidence="4 11" id="KW-0812">Transmembrane</keyword>
<dbReference type="AlphaFoldDB" id="A0A4U5MFU7"/>
<comment type="caution">
    <text evidence="12">The sequence shown here is derived from an EMBL/GenBank/DDBJ whole genome shotgun (WGS) entry which is preliminary data.</text>
</comment>
<dbReference type="Pfam" id="PF09767">
    <property type="entry name" value="DUF2053"/>
    <property type="match status" value="1"/>
</dbReference>
<name>A0A4U5MFU7_STECR</name>
<sequence length="227" mass="25474">MTFFHFVNCALLAYAPIFISYKYTGLSEYTTFVKCALSAFAYFGTQFAKMMVLATFFPTTEGDEFDIFMELMKNSADVFDVIGMHLAMTHFLTGRGEMRFIAAGVGWAAAHSVASYFITFVSGARATAFSWSYIQTAFAANIDLFFFVSFSTLVWLFSRNDLAQSSKRIVIALLTFCVFHNFIYQMFIINGIRSWGLLLAKAICTGALSTMTLISYTGLGSQKNHHY</sequence>